<gene>
    <name evidence="1" type="ORF">RUMCAL_02404</name>
</gene>
<evidence type="ECO:0000313" key="1">
    <source>
        <dbReference type="EMBL" id="ERJ92459.1"/>
    </source>
</evidence>
<dbReference type="GeneID" id="93693833"/>
<name>U2LSL4_9FIRM</name>
<dbReference type="AlphaFoldDB" id="U2LSL4"/>
<protein>
    <submittedName>
        <fullName evidence="1">Uncharacterized protein</fullName>
    </submittedName>
</protein>
<reference evidence="1 2" key="1">
    <citation type="submission" date="2013-07" db="EMBL/GenBank/DDBJ databases">
        <authorList>
            <person name="Weinstock G."/>
            <person name="Sodergren E."/>
            <person name="Wylie T."/>
            <person name="Fulton L."/>
            <person name="Fulton R."/>
            <person name="Fronick C."/>
            <person name="O'Laughlin M."/>
            <person name="Godfrey J."/>
            <person name="Miner T."/>
            <person name="Herter B."/>
            <person name="Appelbaum E."/>
            <person name="Cordes M."/>
            <person name="Lek S."/>
            <person name="Wollam A."/>
            <person name="Pepin K.H."/>
            <person name="Palsikar V.B."/>
            <person name="Mitreva M."/>
            <person name="Wilson R.K."/>
        </authorList>
    </citation>
    <scope>NUCLEOTIDE SEQUENCE [LARGE SCALE GENOMIC DNA]</scope>
    <source>
        <strain evidence="1 2">ATCC 27760</strain>
    </source>
</reference>
<organism evidence="1 2">
    <name type="scientific">Ruminococcus callidus ATCC 27760</name>
    <dbReference type="NCBI Taxonomy" id="411473"/>
    <lineage>
        <taxon>Bacteria</taxon>
        <taxon>Bacillati</taxon>
        <taxon>Bacillota</taxon>
        <taxon>Clostridia</taxon>
        <taxon>Eubacteriales</taxon>
        <taxon>Oscillospiraceae</taxon>
        <taxon>Ruminococcus</taxon>
    </lineage>
</organism>
<dbReference type="EMBL" id="AWVF01000294">
    <property type="protein sequence ID" value="ERJ92459.1"/>
    <property type="molecule type" value="Genomic_DNA"/>
</dbReference>
<sequence length="160" mass="18233">MLLPWEIGWKLLTSGADSGIIEAERPMAAKTFEKATEDEFELAKQIMHTALLNCGLDENDTVIQNYLGGYACDNPAEFIAEAFSSTNNNVLVNEVKRLLSKKWGCKMSMLFPPKEIMRNIRIHNGSVYLVGEVTEEQKKIFQKFKKQVDEEKKKSRVETD</sequence>
<accession>U2LSL4</accession>
<dbReference type="HOGENOM" id="CLU_1650883_0_0_9"/>
<evidence type="ECO:0000313" key="2">
    <source>
        <dbReference type="Proteomes" id="UP000016662"/>
    </source>
</evidence>
<keyword evidence="2" id="KW-1185">Reference proteome</keyword>
<dbReference type="Proteomes" id="UP000016662">
    <property type="component" value="Unassembled WGS sequence"/>
</dbReference>
<proteinExistence type="predicted"/>
<comment type="caution">
    <text evidence="1">The sequence shown here is derived from an EMBL/GenBank/DDBJ whole genome shotgun (WGS) entry which is preliminary data.</text>
</comment>
<dbReference type="RefSeq" id="WP_021680571.1">
    <property type="nucleotide sequence ID" value="NZ_KI260296.1"/>
</dbReference>
<dbReference type="PATRIC" id="fig|411473.3.peg.2002"/>